<name>A0A165ENY0_9NEIS</name>
<comment type="caution">
    <text evidence="4">The sequence shown here is derived from an EMBL/GenBank/DDBJ whole genome shotgun (WGS) entry which is preliminary data.</text>
</comment>
<dbReference type="InterPro" id="IPR018376">
    <property type="entry name" value="Enoyl-CoA_hyd/isom_CS"/>
</dbReference>
<evidence type="ECO:0000313" key="5">
    <source>
        <dbReference type="Proteomes" id="UP000076625"/>
    </source>
</evidence>
<dbReference type="SUPFAM" id="SSF52096">
    <property type="entry name" value="ClpP/crotonase"/>
    <property type="match status" value="1"/>
</dbReference>
<gene>
    <name evidence="4" type="ORF">AVW16_01930</name>
</gene>
<dbReference type="PANTHER" id="PTHR11941:SF54">
    <property type="entry name" value="ENOYL-COA HYDRATASE, MITOCHONDRIAL"/>
    <property type="match status" value="1"/>
</dbReference>
<protein>
    <submittedName>
        <fullName evidence="4">Enoyl-CoA hydratase</fullName>
    </submittedName>
</protein>
<dbReference type="Proteomes" id="UP000076625">
    <property type="component" value="Unassembled WGS sequence"/>
</dbReference>
<dbReference type="GO" id="GO:0006635">
    <property type="term" value="P:fatty acid beta-oxidation"/>
    <property type="evidence" value="ECO:0007669"/>
    <property type="project" value="TreeGrafter"/>
</dbReference>
<dbReference type="Pfam" id="PF00378">
    <property type="entry name" value="ECH_1"/>
    <property type="match status" value="1"/>
</dbReference>
<dbReference type="Gene3D" id="1.10.12.10">
    <property type="entry name" value="Lyase 2-enoyl-coa Hydratase, Chain A, domain 2"/>
    <property type="match status" value="1"/>
</dbReference>
<dbReference type="Gene3D" id="3.90.226.10">
    <property type="entry name" value="2-enoyl-CoA Hydratase, Chain A, domain 1"/>
    <property type="match status" value="1"/>
</dbReference>
<dbReference type="CDD" id="cd06558">
    <property type="entry name" value="crotonase-like"/>
    <property type="match status" value="1"/>
</dbReference>
<keyword evidence="5" id="KW-1185">Reference proteome</keyword>
<dbReference type="InterPro" id="IPR014748">
    <property type="entry name" value="Enoyl-CoA_hydra_C"/>
</dbReference>
<evidence type="ECO:0000256" key="3">
    <source>
        <dbReference type="RuleBase" id="RU003707"/>
    </source>
</evidence>
<sequence length="257" mass="27604">MSEQLLLDYPEDGVARLRINRPEARNALNMAVRQQLAAALTHLADHPDVRAIVLTGDDKAFAAGADLKELADIGSIELMQRKVHRLWQAVADCPKPIIAAVSGYALGGGCELAMHADIIVAGVSARFGQPEIKVGIMPGAGGTQRLLRAVGKARAMKLLLTGDMIRADEALSMGLVSEVVADEAVEARALELARTIAAMPPIAVQQIKEVVLAGADAPLSTALMLERKAYQMLFASEDQKEGMQAFFDKRPARYRGR</sequence>
<organism evidence="4 5">
    <name type="scientific">Crenobacter luteus</name>
    <dbReference type="NCBI Taxonomy" id="1452487"/>
    <lineage>
        <taxon>Bacteria</taxon>
        <taxon>Pseudomonadati</taxon>
        <taxon>Pseudomonadota</taxon>
        <taxon>Betaproteobacteria</taxon>
        <taxon>Neisseriales</taxon>
        <taxon>Neisseriaceae</taxon>
        <taxon>Crenobacter</taxon>
    </lineage>
</organism>
<dbReference type="NCBIfam" id="NF006007">
    <property type="entry name" value="PRK08138.1"/>
    <property type="match status" value="1"/>
</dbReference>
<dbReference type="PROSITE" id="PS00166">
    <property type="entry name" value="ENOYL_COA_HYDRATASE"/>
    <property type="match status" value="1"/>
</dbReference>
<evidence type="ECO:0000256" key="1">
    <source>
        <dbReference type="ARBA" id="ARBA00005254"/>
    </source>
</evidence>
<evidence type="ECO:0000313" key="4">
    <source>
        <dbReference type="EMBL" id="KZE27330.1"/>
    </source>
</evidence>
<dbReference type="OrthoDB" id="9775794at2"/>
<dbReference type="InterPro" id="IPR001753">
    <property type="entry name" value="Enoyl-CoA_hydra/iso"/>
</dbReference>
<dbReference type="InterPro" id="IPR029045">
    <property type="entry name" value="ClpP/crotonase-like_dom_sf"/>
</dbReference>
<dbReference type="EMBL" id="LQQU01000045">
    <property type="protein sequence ID" value="KZE27330.1"/>
    <property type="molecule type" value="Genomic_DNA"/>
</dbReference>
<proteinExistence type="inferred from homology"/>
<dbReference type="RefSeq" id="WP_066614133.1">
    <property type="nucleotide sequence ID" value="NZ_LQQU01000045.1"/>
</dbReference>
<reference evidence="5" key="1">
    <citation type="submission" date="2016-01" db="EMBL/GenBank/DDBJ databases">
        <title>Draft genome of Chromobacterium sp. F49.</title>
        <authorList>
            <person name="Hong K.W."/>
        </authorList>
    </citation>
    <scope>NUCLEOTIDE SEQUENCE [LARGE SCALE GENOMIC DNA]</scope>
    <source>
        <strain evidence="5">CN10</strain>
    </source>
</reference>
<accession>A0A165ENY0</accession>
<dbReference type="PANTHER" id="PTHR11941">
    <property type="entry name" value="ENOYL-COA HYDRATASE-RELATED"/>
    <property type="match status" value="1"/>
</dbReference>
<dbReference type="FunFam" id="3.90.226.10:FF:000009">
    <property type="entry name" value="Carnitinyl-CoA dehydratase"/>
    <property type="match status" value="1"/>
</dbReference>
<dbReference type="AlphaFoldDB" id="A0A165ENY0"/>
<dbReference type="FunFam" id="1.10.12.10:FF:000001">
    <property type="entry name" value="Probable enoyl-CoA hydratase, mitochondrial"/>
    <property type="match status" value="1"/>
</dbReference>
<comment type="similarity">
    <text evidence="1 3">Belongs to the enoyl-CoA hydratase/isomerase family.</text>
</comment>
<dbReference type="STRING" id="1452487.AVW16_01930"/>
<keyword evidence="2" id="KW-0456">Lyase</keyword>
<evidence type="ECO:0000256" key="2">
    <source>
        <dbReference type="ARBA" id="ARBA00023239"/>
    </source>
</evidence>
<dbReference type="GO" id="GO:0016836">
    <property type="term" value="F:hydro-lyase activity"/>
    <property type="evidence" value="ECO:0007669"/>
    <property type="project" value="UniProtKB-ARBA"/>
</dbReference>